<organism evidence="2 3">
    <name type="scientific">Rossellomorea vietnamensis</name>
    <dbReference type="NCBI Taxonomy" id="218284"/>
    <lineage>
        <taxon>Bacteria</taxon>
        <taxon>Bacillati</taxon>
        <taxon>Bacillota</taxon>
        <taxon>Bacilli</taxon>
        <taxon>Bacillales</taxon>
        <taxon>Bacillaceae</taxon>
        <taxon>Rossellomorea</taxon>
    </lineage>
</organism>
<evidence type="ECO:0000259" key="1">
    <source>
        <dbReference type="Pfam" id="PF07872"/>
    </source>
</evidence>
<dbReference type="AlphaFoldDB" id="A0A5D4K7X3"/>
<dbReference type="Proteomes" id="UP000323317">
    <property type="component" value="Unassembled WGS sequence"/>
</dbReference>
<evidence type="ECO:0000313" key="2">
    <source>
        <dbReference type="EMBL" id="TYR73434.1"/>
    </source>
</evidence>
<comment type="caution">
    <text evidence="2">The sequence shown here is derived from an EMBL/GenBank/DDBJ whole genome shotgun (WGS) entry which is preliminary data.</text>
</comment>
<gene>
    <name evidence="2" type="ORF">FZC79_18495</name>
</gene>
<evidence type="ECO:0000313" key="3">
    <source>
        <dbReference type="Proteomes" id="UP000323317"/>
    </source>
</evidence>
<feature type="domain" description="DUF1659" evidence="1">
    <location>
        <begin position="3"/>
        <end position="71"/>
    </location>
</feature>
<proteinExistence type="predicted"/>
<dbReference type="Pfam" id="PF07872">
    <property type="entry name" value="DUF1659"/>
    <property type="match status" value="1"/>
</dbReference>
<name>A0A5D4K7X3_9BACI</name>
<sequence length="72" mass="8032">MATADLRTIKLRMMFDNGVDEKGKPKLSSRTYGNINYLSTPDEILQAAQALAGLSTRPLWLVEKNDSYDINA</sequence>
<dbReference type="EMBL" id="VTEH01000018">
    <property type="protein sequence ID" value="TYR73434.1"/>
    <property type="molecule type" value="Genomic_DNA"/>
</dbReference>
<dbReference type="InterPro" id="IPR012454">
    <property type="entry name" value="DUF1659"/>
</dbReference>
<reference evidence="2 3" key="1">
    <citation type="submission" date="2019-08" db="EMBL/GenBank/DDBJ databases">
        <title>Bacillus genomes from the desert of Cuatro Cienegas, Coahuila.</title>
        <authorList>
            <person name="Olmedo-Alvarez G."/>
        </authorList>
    </citation>
    <scope>NUCLEOTIDE SEQUENCE [LARGE SCALE GENOMIC DNA]</scope>
    <source>
        <strain evidence="2 3">CH40_1T</strain>
    </source>
</reference>
<dbReference type="RefSeq" id="WP_148948261.1">
    <property type="nucleotide sequence ID" value="NZ_VTEH01000018.1"/>
</dbReference>
<protein>
    <submittedName>
        <fullName evidence="2">DUF1659 domain-containing protein</fullName>
    </submittedName>
</protein>
<accession>A0A5D4K7X3</accession>